<comment type="caution">
    <text evidence="1">The sequence shown here is derived from an EMBL/GenBank/DDBJ whole genome shotgun (WGS) entry which is preliminary data.</text>
</comment>
<protein>
    <submittedName>
        <fullName evidence="1">Isopentenyl transferase</fullName>
    </submittedName>
</protein>
<evidence type="ECO:0000313" key="1">
    <source>
        <dbReference type="EMBL" id="ELP65847.1"/>
    </source>
</evidence>
<name>L7F3D5_STRT8</name>
<organism evidence="1 2">
    <name type="scientific">Streptomyces turgidiscabies (strain Car8)</name>
    <dbReference type="NCBI Taxonomy" id="698760"/>
    <lineage>
        <taxon>Bacteria</taxon>
        <taxon>Bacillati</taxon>
        <taxon>Actinomycetota</taxon>
        <taxon>Actinomycetes</taxon>
        <taxon>Kitasatosporales</taxon>
        <taxon>Streptomycetaceae</taxon>
        <taxon>Streptomyces</taxon>
    </lineage>
</organism>
<dbReference type="GO" id="GO:0016740">
    <property type="term" value="F:transferase activity"/>
    <property type="evidence" value="ECO:0007669"/>
    <property type="project" value="UniProtKB-KW"/>
</dbReference>
<dbReference type="Gene3D" id="1.10.287.890">
    <property type="entry name" value="Crystal structure of tRNA isopentenylpyrophosphate transferase (bh2366) domain"/>
    <property type="match status" value="1"/>
</dbReference>
<dbReference type="Gene3D" id="3.40.50.300">
    <property type="entry name" value="P-loop containing nucleotide triphosphate hydrolases"/>
    <property type="match status" value="1"/>
</dbReference>
<dbReference type="Proteomes" id="UP000010931">
    <property type="component" value="Unassembled WGS sequence"/>
</dbReference>
<keyword evidence="2" id="KW-1185">Reference proteome</keyword>
<dbReference type="InterPro" id="IPR027417">
    <property type="entry name" value="P-loop_NTPase"/>
</dbReference>
<dbReference type="PATRIC" id="fig|698760.3.peg.5269"/>
<evidence type="ECO:0000313" key="2">
    <source>
        <dbReference type="Proteomes" id="UP000010931"/>
    </source>
</evidence>
<accession>L7F3D5</accession>
<reference evidence="1 2" key="1">
    <citation type="journal article" date="2011" name="Plasmid">
        <title>Streptomyces turgidiscabies Car8 contains a modular pathogenicity island that shares virulence genes with other actinobacterial plant pathogens.</title>
        <authorList>
            <person name="Huguet-Tapia J.C."/>
            <person name="Badger J.H."/>
            <person name="Loria R."/>
            <person name="Pettis G.S."/>
        </authorList>
    </citation>
    <scope>NUCLEOTIDE SEQUENCE [LARGE SCALE GENOMIC DNA]</scope>
    <source>
        <strain evidence="1 2">Car8</strain>
    </source>
</reference>
<dbReference type="AlphaFoldDB" id="L7F3D5"/>
<dbReference type="STRING" id="85558.T45_09204"/>
<sequence>MEKVLKMTARIRTARGRGTIGVRALVGPTGVGKSAAATALARDTGAPVLVADRIQCFTDLVVTSGRAADAHVLEVDRIWLSDRTVSDGDYALGEASEDLLSRLGSLVTDRGLVVLEGGSISLLLRFAELMENLPYSVSVDLLPIFDKSYYSARQIARARKMLLPDSSGRSLLTEFAAAWRTPGQRRFAASVSGLDSICEWCAKHSVEPEEVADVDLSEKMLGELSTMLGERYAAHGFTQERLFLKTFDHHVRNSPDA</sequence>
<keyword evidence="1" id="KW-0808">Transferase</keyword>
<proteinExistence type="predicted"/>
<dbReference type="EMBL" id="AEJB01000361">
    <property type="protein sequence ID" value="ELP65847.1"/>
    <property type="molecule type" value="Genomic_DNA"/>
</dbReference>
<dbReference type="SUPFAM" id="SSF52540">
    <property type="entry name" value="P-loop containing nucleoside triphosphate hydrolases"/>
    <property type="match status" value="1"/>
</dbReference>
<dbReference type="Pfam" id="PF01745">
    <property type="entry name" value="IPT"/>
    <property type="match status" value="1"/>
</dbReference>
<gene>
    <name evidence="1" type="primary">fas4</name>
    <name evidence="1" type="ORF">STRTUCAR8_01734</name>
</gene>